<dbReference type="EMBL" id="CP034328">
    <property type="protein sequence ID" value="AZL60629.1"/>
    <property type="molecule type" value="Genomic_DNA"/>
</dbReference>
<dbReference type="InterPro" id="IPR013798">
    <property type="entry name" value="Indole-3-glycerol_P_synth_dom"/>
</dbReference>
<evidence type="ECO:0000313" key="12">
    <source>
        <dbReference type="EMBL" id="AZL60629.1"/>
    </source>
</evidence>
<gene>
    <name evidence="10 12" type="primary">trpC</name>
    <name evidence="12" type="ORF">EI545_18455</name>
</gene>
<keyword evidence="9 10" id="KW-0456">Lyase</keyword>
<sequence>MSTILDRIKTYKLEEVAKLKASTSLADLEAAAQAAAPPRGFARALRDAATSGYGLIAEIKKASPSKGLIRADFDPPELAKAYEAGGATCLSVLTDGPSFQGADAYLMAAHDAVDLPCLRKDFLYDPWQVTQSRALTADCVLLIMASLDDGQAAELEQAAFDLGMDVLIEVHDEAELDRAALLKSPLIGINNRNLHSFEVTLDTTRRLARRVPEDRLIVAESGLYTPDDLADLAQYGARCFLIGESLMRQPDVAAATRAILSRPLTAQGGL</sequence>
<protein>
    <recommendedName>
        <fullName evidence="4 10">Indole-3-glycerol phosphate synthase</fullName>
        <shortName evidence="10">IGPS</shortName>
        <ecNumber evidence="3 10">4.1.1.48</ecNumber>
    </recommendedName>
</protein>
<dbReference type="Gene3D" id="3.20.20.70">
    <property type="entry name" value="Aldolase class I"/>
    <property type="match status" value="1"/>
</dbReference>
<dbReference type="AlphaFoldDB" id="A0A3S8UAP8"/>
<evidence type="ECO:0000256" key="10">
    <source>
        <dbReference type="HAMAP-Rule" id="MF_00134"/>
    </source>
</evidence>
<dbReference type="InterPro" id="IPR013785">
    <property type="entry name" value="Aldolase_TIM"/>
</dbReference>
<keyword evidence="8 10" id="KW-0057">Aromatic amino acid biosynthesis</keyword>
<dbReference type="CDD" id="cd00331">
    <property type="entry name" value="IGPS"/>
    <property type="match status" value="1"/>
</dbReference>
<dbReference type="GO" id="GO:0004640">
    <property type="term" value="F:phosphoribosylanthranilate isomerase activity"/>
    <property type="evidence" value="ECO:0007669"/>
    <property type="project" value="TreeGrafter"/>
</dbReference>
<dbReference type="GO" id="GO:0004425">
    <property type="term" value="F:indole-3-glycerol-phosphate synthase activity"/>
    <property type="evidence" value="ECO:0007669"/>
    <property type="project" value="UniProtKB-UniRule"/>
</dbReference>
<reference evidence="12 13" key="1">
    <citation type="submission" date="2018-12" db="EMBL/GenBank/DDBJ databases">
        <title>Complete genome sequencing of Tabrizicola sp. K13M18.</title>
        <authorList>
            <person name="Bae J.-W."/>
        </authorList>
    </citation>
    <scope>NUCLEOTIDE SEQUENCE [LARGE SCALE GENOMIC DNA]</scope>
    <source>
        <strain evidence="12 13">K13M18</strain>
    </source>
</reference>
<dbReference type="OrthoDB" id="9804217at2"/>
<keyword evidence="13" id="KW-1185">Reference proteome</keyword>
<dbReference type="PROSITE" id="PS00614">
    <property type="entry name" value="IGPS"/>
    <property type="match status" value="1"/>
</dbReference>
<evidence type="ECO:0000256" key="7">
    <source>
        <dbReference type="ARBA" id="ARBA00022822"/>
    </source>
</evidence>
<dbReference type="NCBIfam" id="NF001370">
    <property type="entry name" value="PRK00278.1-2"/>
    <property type="match status" value="1"/>
</dbReference>
<dbReference type="PANTHER" id="PTHR22854">
    <property type="entry name" value="TRYPTOPHAN BIOSYNTHESIS PROTEIN"/>
    <property type="match status" value="1"/>
</dbReference>
<evidence type="ECO:0000256" key="3">
    <source>
        <dbReference type="ARBA" id="ARBA00012362"/>
    </source>
</evidence>
<dbReference type="NCBIfam" id="NF001373">
    <property type="entry name" value="PRK00278.1-6"/>
    <property type="match status" value="1"/>
</dbReference>
<keyword evidence="5 10" id="KW-0028">Amino-acid biosynthesis</keyword>
<evidence type="ECO:0000256" key="5">
    <source>
        <dbReference type="ARBA" id="ARBA00022605"/>
    </source>
</evidence>
<name>A0A3S8UAP8_9RHOB</name>
<organism evidence="12 13">
    <name type="scientific">Tabrizicola piscis</name>
    <dbReference type="NCBI Taxonomy" id="2494374"/>
    <lineage>
        <taxon>Bacteria</taxon>
        <taxon>Pseudomonadati</taxon>
        <taxon>Pseudomonadota</taxon>
        <taxon>Alphaproteobacteria</taxon>
        <taxon>Rhodobacterales</taxon>
        <taxon>Paracoccaceae</taxon>
        <taxon>Tabrizicola</taxon>
    </lineage>
</organism>
<evidence type="ECO:0000256" key="1">
    <source>
        <dbReference type="ARBA" id="ARBA00001633"/>
    </source>
</evidence>
<dbReference type="RefSeq" id="WP_125326827.1">
    <property type="nucleotide sequence ID" value="NZ_CP034328.1"/>
</dbReference>
<comment type="pathway">
    <text evidence="2 10">Amino-acid biosynthesis; L-tryptophan biosynthesis; L-tryptophan from chorismate: step 4/5.</text>
</comment>
<evidence type="ECO:0000256" key="2">
    <source>
        <dbReference type="ARBA" id="ARBA00004696"/>
    </source>
</evidence>
<keyword evidence="7 10" id="KW-0822">Tryptophan biosynthesis</keyword>
<keyword evidence="6 10" id="KW-0210">Decarboxylase</keyword>
<dbReference type="GO" id="GO:0000162">
    <property type="term" value="P:L-tryptophan biosynthetic process"/>
    <property type="evidence" value="ECO:0007669"/>
    <property type="project" value="UniProtKB-UniRule"/>
</dbReference>
<evidence type="ECO:0000259" key="11">
    <source>
        <dbReference type="Pfam" id="PF00218"/>
    </source>
</evidence>
<evidence type="ECO:0000256" key="8">
    <source>
        <dbReference type="ARBA" id="ARBA00023141"/>
    </source>
</evidence>
<feature type="domain" description="Indole-3-glycerol phosphate synthase" evidence="11">
    <location>
        <begin position="5"/>
        <end position="258"/>
    </location>
</feature>
<proteinExistence type="inferred from homology"/>
<comment type="similarity">
    <text evidence="10">Belongs to the TrpC family.</text>
</comment>
<comment type="catalytic activity">
    <reaction evidence="1 10">
        <text>1-(2-carboxyphenylamino)-1-deoxy-D-ribulose 5-phosphate + H(+) = (1S,2R)-1-C-(indol-3-yl)glycerol 3-phosphate + CO2 + H2O</text>
        <dbReference type="Rhea" id="RHEA:23476"/>
        <dbReference type="ChEBI" id="CHEBI:15377"/>
        <dbReference type="ChEBI" id="CHEBI:15378"/>
        <dbReference type="ChEBI" id="CHEBI:16526"/>
        <dbReference type="ChEBI" id="CHEBI:58613"/>
        <dbReference type="ChEBI" id="CHEBI:58866"/>
        <dbReference type="EC" id="4.1.1.48"/>
    </reaction>
</comment>
<accession>A0A3S8UAP8</accession>
<dbReference type="KEGG" id="taw:EI545_18455"/>
<dbReference type="InterPro" id="IPR011060">
    <property type="entry name" value="RibuloseP-bd_barrel"/>
</dbReference>
<evidence type="ECO:0000256" key="6">
    <source>
        <dbReference type="ARBA" id="ARBA00022793"/>
    </source>
</evidence>
<dbReference type="EC" id="4.1.1.48" evidence="3 10"/>
<evidence type="ECO:0000256" key="4">
    <source>
        <dbReference type="ARBA" id="ARBA00018080"/>
    </source>
</evidence>
<dbReference type="SUPFAM" id="SSF51366">
    <property type="entry name" value="Ribulose-phoshate binding barrel"/>
    <property type="match status" value="1"/>
</dbReference>
<evidence type="ECO:0000313" key="13">
    <source>
        <dbReference type="Proteomes" id="UP000282002"/>
    </source>
</evidence>
<dbReference type="UniPathway" id="UPA00035">
    <property type="reaction ID" value="UER00043"/>
</dbReference>
<dbReference type="InterPro" id="IPR001468">
    <property type="entry name" value="Indole-3-GlycerolPSynthase_CS"/>
</dbReference>
<dbReference type="PANTHER" id="PTHR22854:SF2">
    <property type="entry name" value="INDOLE-3-GLYCEROL-PHOSPHATE SYNTHASE"/>
    <property type="match status" value="1"/>
</dbReference>
<dbReference type="HAMAP" id="MF_00134_B">
    <property type="entry name" value="IGPS_B"/>
    <property type="match status" value="1"/>
</dbReference>
<dbReference type="Pfam" id="PF00218">
    <property type="entry name" value="IGPS"/>
    <property type="match status" value="1"/>
</dbReference>
<dbReference type="Proteomes" id="UP000282002">
    <property type="component" value="Chromosome"/>
</dbReference>
<dbReference type="FunFam" id="3.20.20.70:FF:000024">
    <property type="entry name" value="Indole-3-glycerol phosphate synthase"/>
    <property type="match status" value="1"/>
</dbReference>
<evidence type="ECO:0000256" key="9">
    <source>
        <dbReference type="ARBA" id="ARBA00023239"/>
    </source>
</evidence>
<dbReference type="NCBIfam" id="NF001377">
    <property type="entry name" value="PRK00278.2-4"/>
    <property type="match status" value="1"/>
</dbReference>
<dbReference type="InterPro" id="IPR045186">
    <property type="entry name" value="Indole-3-glycerol_P_synth"/>
</dbReference>